<evidence type="ECO:0000313" key="1">
    <source>
        <dbReference type="EMBL" id="TCJ03115.1"/>
    </source>
</evidence>
<accession>A0A4R1ATU5</accession>
<dbReference type="InterPro" id="IPR006748">
    <property type="entry name" value="NH2Glyco/OHUrea_AB-resist_kin"/>
</dbReference>
<protein>
    <submittedName>
        <fullName evidence="1">Hydrogenase expression protein HypB</fullName>
    </submittedName>
</protein>
<dbReference type="EMBL" id="SJTH01000021">
    <property type="protein sequence ID" value="TCJ03115.1"/>
    <property type="molecule type" value="Genomic_DNA"/>
</dbReference>
<dbReference type="Gene3D" id="3.90.1200.10">
    <property type="match status" value="1"/>
</dbReference>
<dbReference type="AlphaFoldDB" id="A0A4R1ATU5"/>
<name>A0A4R1ATU5_9BACI</name>
<dbReference type="OrthoDB" id="179394at2"/>
<comment type="caution">
    <text evidence="1">The sequence shown here is derived from an EMBL/GenBank/DDBJ whole genome shotgun (WGS) entry which is preliminary data.</text>
</comment>
<dbReference type="Proteomes" id="UP000293846">
    <property type="component" value="Unassembled WGS sequence"/>
</dbReference>
<dbReference type="GO" id="GO:0019748">
    <property type="term" value="P:secondary metabolic process"/>
    <property type="evidence" value="ECO:0007669"/>
    <property type="project" value="InterPro"/>
</dbReference>
<dbReference type="GO" id="GO:0016773">
    <property type="term" value="F:phosphotransferase activity, alcohol group as acceptor"/>
    <property type="evidence" value="ECO:0007669"/>
    <property type="project" value="InterPro"/>
</dbReference>
<dbReference type="Pfam" id="PF04655">
    <property type="entry name" value="APH_6_hur"/>
    <property type="match status" value="1"/>
</dbReference>
<organism evidence="1 2">
    <name type="scientific">Cytobacillus praedii</name>
    <dbReference type="NCBI Taxonomy" id="1742358"/>
    <lineage>
        <taxon>Bacteria</taxon>
        <taxon>Bacillati</taxon>
        <taxon>Bacillota</taxon>
        <taxon>Bacilli</taxon>
        <taxon>Bacillales</taxon>
        <taxon>Bacillaceae</taxon>
        <taxon>Cytobacillus</taxon>
    </lineage>
</organism>
<sequence length="301" mass="34660">MRQLPNKFVQTIKSVHKENGEQWLNRFNKLIEECEERWDIQFMPPFPLSYNFVAPAVRKDQKEVVVKLGIPGAEFNAEVSALKHYNGREMVKLIDVDLEKGILILERLTPGTMLASLEDDQAATRIASRVMKALWIPASGSMQVLTSEDRENALLKILIENPEGIGPITKETLQEAAETFTGLNRSIEKPYLLHGDLHHYNIIKTGSDSWAAIDPKGLIGDREYDVIQFLLNRLPAENWASMIEKRIIILAEELDLDKHRIFLWGFAHSVLATCWSITDHENYEEAFYHSIQYFWDHCRTI</sequence>
<dbReference type="STRING" id="1742358.GCA_001439605_00330"/>
<dbReference type="RefSeq" id="WP_131237601.1">
    <property type="nucleotide sequence ID" value="NZ_SJTH01000021.1"/>
</dbReference>
<keyword evidence="2" id="KW-1185">Reference proteome</keyword>
<reference evidence="1 2" key="1">
    <citation type="submission" date="2019-03" db="EMBL/GenBank/DDBJ databases">
        <authorList>
            <person name="Jensen L."/>
            <person name="Storgaard J."/>
            <person name="Sulaj E."/>
            <person name="Schramm A."/>
            <person name="Marshall I.P.G."/>
        </authorList>
    </citation>
    <scope>NUCLEOTIDE SEQUENCE [LARGE SCALE GENOMIC DNA]</scope>
    <source>
        <strain evidence="1 2">2017H2G3</strain>
    </source>
</reference>
<evidence type="ECO:0000313" key="2">
    <source>
        <dbReference type="Proteomes" id="UP000293846"/>
    </source>
</evidence>
<dbReference type="InterPro" id="IPR011009">
    <property type="entry name" value="Kinase-like_dom_sf"/>
</dbReference>
<dbReference type="SUPFAM" id="SSF56112">
    <property type="entry name" value="Protein kinase-like (PK-like)"/>
    <property type="match status" value="1"/>
</dbReference>
<proteinExistence type="predicted"/>
<gene>
    <name evidence="1" type="ORF">E0Y62_15815</name>
</gene>